<dbReference type="InterPro" id="IPR036869">
    <property type="entry name" value="J_dom_sf"/>
</dbReference>
<evidence type="ECO:0000313" key="3">
    <source>
        <dbReference type="Proteomes" id="UP000325081"/>
    </source>
</evidence>
<dbReference type="PRINTS" id="PR00625">
    <property type="entry name" value="JDOMAIN"/>
</dbReference>
<accession>A0A5A7QY59</accession>
<dbReference type="EMBL" id="BKCP01009181">
    <property type="protein sequence ID" value="GER50343.1"/>
    <property type="molecule type" value="Genomic_DNA"/>
</dbReference>
<dbReference type="OrthoDB" id="10250354at2759"/>
<keyword evidence="3" id="KW-1185">Reference proteome</keyword>
<dbReference type="Proteomes" id="UP000325081">
    <property type="component" value="Unassembled WGS sequence"/>
</dbReference>
<name>A0A5A7QY59_STRAF</name>
<organism evidence="2 3">
    <name type="scientific">Striga asiatica</name>
    <name type="common">Asiatic witchweed</name>
    <name type="synonym">Buchnera asiatica</name>
    <dbReference type="NCBI Taxonomy" id="4170"/>
    <lineage>
        <taxon>Eukaryota</taxon>
        <taxon>Viridiplantae</taxon>
        <taxon>Streptophyta</taxon>
        <taxon>Embryophyta</taxon>
        <taxon>Tracheophyta</taxon>
        <taxon>Spermatophyta</taxon>
        <taxon>Magnoliopsida</taxon>
        <taxon>eudicotyledons</taxon>
        <taxon>Gunneridae</taxon>
        <taxon>Pentapetalae</taxon>
        <taxon>asterids</taxon>
        <taxon>lamiids</taxon>
        <taxon>Lamiales</taxon>
        <taxon>Orobanchaceae</taxon>
        <taxon>Buchnereae</taxon>
        <taxon>Striga</taxon>
    </lineage>
</organism>
<dbReference type="InterPro" id="IPR001623">
    <property type="entry name" value="DnaJ_domain"/>
</dbReference>
<protein>
    <submittedName>
        <fullName evidence="2">Chaperone protein dnaJ</fullName>
    </submittedName>
</protein>
<dbReference type="PROSITE" id="PS50076">
    <property type="entry name" value="DNAJ_2"/>
    <property type="match status" value="1"/>
</dbReference>
<comment type="caution">
    <text evidence="2">The sequence shown here is derived from an EMBL/GenBank/DDBJ whole genome shotgun (WGS) entry which is preliminary data.</text>
</comment>
<dbReference type="CDD" id="cd06257">
    <property type="entry name" value="DnaJ"/>
    <property type="match status" value="1"/>
</dbReference>
<feature type="domain" description="J" evidence="1">
    <location>
        <begin position="6"/>
        <end position="72"/>
    </location>
</feature>
<dbReference type="SUPFAM" id="SSF46565">
    <property type="entry name" value="Chaperone J-domain"/>
    <property type="match status" value="1"/>
</dbReference>
<dbReference type="SMART" id="SM00271">
    <property type="entry name" value="DnaJ"/>
    <property type="match status" value="1"/>
</dbReference>
<dbReference type="Pfam" id="PF00226">
    <property type="entry name" value="DnaJ"/>
    <property type="match status" value="1"/>
</dbReference>
<evidence type="ECO:0000259" key="1">
    <source>
        <dbReference type="PROSITE" id="PS50076"/>
    </source>
</evidence>
<dbReference type="InterPro" id="IPR052423">
    <property type="entry name" value="EMIR"/>
</dbReference>
<dbReference type="Gene3D" id="1.10.287.110">
    <property type="entry name" value="DnaJ domain"/>
    <property type="match status" value="1"/>
</dbReference>
<dbReference type="InterPro" id="IPR026894">
    <property type="entry name" value="DnaJ_X"/>
</dbReference>
<dbReference type="PANTHER" id="PTHR44094">
    <property type="entry name" value="DNAJ HEAT SHOCK N-TERMINAL DOMAIN-CONTAINING PROTEIN"/>
    <property type="match status" value="1"/>
</dbReference>
<dbReference type="Pfam" id="PF14308">
    <property type="entry name" value="DnaJ-X"/>
    <property type="match status" value="1"/>
</dbReference>
<dbReference type="AlphaFoldDB" id="A0A5A7QY59"/>
<dbReference type="PANTHER" id="PTHR44094:SF8">
    <property type="entry name" value="DNAJ HEAT SHOCK N-TERMINAL DOMAIN-CONTAINING PROTEIN-RELATED"/>
    <property type="match status" value="1"/>
</dbReference>
<gene>
    <name evidence="2" type="ORF">STAS_27650</name>
</gene>
<reference evidence="3" key="1">
    <citation type="journal article" date="2019" name="Curr. Biol.">
        <title>Genome Sequence of Striga asiatica Provides Insight into the Evolution of Plant Parasitism.</title>
        <authorList>
            <person name="Yoshida S."/>
            <person name="Kim S."/>
            <person name="Wafula E.K."/>
            <person name="Tanskanen J."/>
            <person name="Kim Y.M."/>
            <person name="Honaas L."/>
            <person name="Yang Z."/>
            <person name="Spallek T."/>
            <person name="Conn C.E."/>
            <person name="Ichihashi Y."/>
            <person name="Cheong K."/>
            <person name="Cui S."/>
            <person name="Der J.P."/>
            <person name="Gundlach H."/>
            <person name="Jiao Y."/>
            <person name="Hori C."/>
            <person name="Ishida J.K."/>
            <person name="Kasahara H."/>
            <person name="Kiba T."/>
            <person name="Kim M.S."/>
            <person name="Koo N."/>
            <person name="Laohavisit A."/>
            <person name="Lee Y.H."/>
            <person name="Lumba S."/>
            <person name="McCourt P."/>
            <person name="Mortimer J.C."/>
            <person name="Mutuku J.M."/>
            <person name="Nomura T."/>
            <person name="Sasaki-Sekimoto Y."/>
            <person name="Seto Y."/>
            <person name="Wang Y."/>
            <person name="Wakatake T."/>
            <person name="Sakakibara H."/>
            <person name="Demura T."/>
            <person name="Yamaguchi S."/>
            <person name="Yoneyama K."/>
            <person name="Manabe R.I."/>
            <person name="Nelson D.C."/>
            <person name="Schulman A.H."/>
            <person name="Timko M.P."/>
            <person name="dePamphilis C.W."/>
            <person name="Choi D."/>
            <person name="Shirasu K."/>
        </authorList>
    </citation>
    <scope>NUCLEOTIDE SEQUENCE [LARGE SCALE GENOMIC DNA]</scope>
    <source>
        <strain evidence="3">cv. UVA1</strain>
    </source>
</reference>
<sequence length="319" mass="36618">MAVNKEYYEVLGVEVDASRAEINKAYYHKAKEVHPDKNHGDPEAAARDFCLLGEAYQILSDPEKREAYNKYGKGDSTKNSVIDPTVLFGMMVENDTFENYVGQLSLLSPPSEFDPNLPPEVQKPKLEKIMKAMQEEREEKLINILKNNLEPYVKGQKDEFLELANSEAHRLSQAAFGQAMLQTIGYIYSRQAAREIGRRKCYMKVPYAAEWVLKDSNASKDILYLRARGLKKLGTIFLVRCKGKIKTAFEALRPSIDWRAGRPVAWKEVSTTHELPEAIYHDEKLREIHERLLEEMTNDYGGFESTPVLNKPRFKRIPN</sequence>
<dbReference type="InterPro" id="IPR018253">
    <property type="entry name" value="DnaJ_domain_CS"/>
</dbReference>
<proteinExistence type="predicted"/>
<evidence type="ECO:0000313" key="2">
    <source>
        <dbReference type="EMBL" id="GER50343.1"/>
    </source>
</evidence>
<dbReference type="PROSITE" id="PS00636">
    <property type="entry name" value="DNAJ_1"/>
    <property type="match status" value="1"/>
</dbReference>